<evidence type="ECO:0000313" key="4">
    <source>
        <dbReference type="Proteomes" id="UP000326924"/>
    </source>
</evidence>
<dbReference type="GO" id="GO:0042255">
    <property type="term" value="P:ribosome assembly"/>
    <property type="evidence" value="ECO:0007669"/>
    <property type="project" value="InterPro"/>
</dbReference>
<gene>
    <name evidence="3" type="ORF">FN846DRAFT_901281</name>
</gene>
<dbReference type="Proteomes" id="UP000326924">
    <property type="component" value="Unassembled WGS sequence"/>
</dbReference>
<protein>
    <recommendedName>
        <fullName evidence="2">60S ribosome subunit biogenesis protein NIP7 pre-PUA domain-containing protein</fullName>
    </recommendedName>
</protein>
<comment type="caution">
    <text evidence="3">The sequence shown here is derived from an EMBL/GenBank/DDBJ whole genome shotgun (WGS) entry which is preliminary data.</text>
</comment>
<dbReference type="InterPro" id="IPR040598">
    <property type="entry name" value="NIP7_N"/>
</dbReference>
<evidence type="ECO:0000259" key="2">
    <source>
        <dbReference type="Pfam" id="PF17833"/>
    </source>
</evidence>
<dbReference type="EMBL" id="VXIS01000436">
    <property type="protein sequence ID" value="KAA8893468.1"/>
    <property type="molecule type" value="Genomic_DNA"/>
</dbReference>
<name>A0A5J5EFF9_9PEZI</name>
<evidence type="ECO:0000313" key="3">
    <source>
        <dbReference type="EMBL" id="KAA8893468.1"/>
    </source>
</evidence>
<dbReference type="GO" id="GO:0003723">
    <property type="term" value="F:RNA binding"/>
    <property type="evidence" value="ECO:0007669"/>
    <property type="project" value="UniProtKB-KW"/>
</dbReference>
<dbReference type="GO" id="GO:0005634">
    <property type="term" value="C:nucleus"/>
    <property type="evidence" value="ECO:0007669"/>
    <property type="project" value="InterPro"/>
</dbReference>
<reference evidence="3 4" key="1">
    <citation type="submission" date="2019-09" db="EMBL/GenBank/DDBJ databases">
        <title>Draft genome of the ectomycorrhizal ascomycete Sphaerosporella brunnea.</title>
        <authorList>
            <consortium name="DOE Joint Genome Institute"/>
            <person name="Benucci G.M."/>
            <person name="Marozzi G."/>
            <person name="Antonielli L."/>
            <person name="Sanchez S."/>
            <person name="Marco P."/>
            <person name="Wang X."/>
            <person name="Falini L.B."/>
            <person name="Barry K."/>
            <person name="Haridas S."/>
            <person name="Lipzen A."/>
            <person name="Labutti K."/>
            <person name="Grigoriev I.V."/>
            <person name="Murat C."/>
            <person name="Martin F."/>
            <person name="Albertini E."/>
            <person name="Donnini D."/>
            <person name="Bonito G."/>
        </authorList>
    </citation>
    <scope>NUCLEOTIDE SEQUENCE [LARGE SCALE GENOMIC DNA]</scope>
    <source>
        <strain evidence="3 4">Sb_GMNB300</strain>
    </source>
</reference>
<organism evidence="3 4">
    <name type="scientific">Sphaerosporella brunnea</name>
    <dbReference type="NCBI Taxonomy" id="1250544"/>
    <lineage>
        <taxon>Eukaryota</taxon>
        <taxon>Fungi</taxon>
        <taxon>Dikarya</taxon>
        <taxon>Ascomycota</taxon>
        <taxon>Pezizomycotina</taxon>
        <taxon>Pezizomycetes</taxon>
        <taxon>Pezizales</taxon>
        <taxon>Pyronemataceae</taxon>
        <taxon>Sphaerosporella</taxon>
    </lineage>
</organism>
<dbReference type="Gene3D" id="3.10.450.220">
    <property type="match status" value="1"/>
</dbReference>
<dbReference type="PIRSF" id="PIRSF017190">
    <property type="entry name" value="Rbsml_synth_fac_NIP7"/>
    <property type="match status" value="1"/>
</dbReference>
<sequence length="148" mass="16823">MRPLTDQETSRLFKKLASYRDRVYYVRESIAKLATSASRDKLLSVGTCLGKFTTLDHIAPHAYNGEMLYLMSEDTPEHQGVLVFWQTFARVTTPEVRRSDPTAIMVFRQADAREYLREEVASFLCVTNAPSMNIMISSPMEKSSFGSL</sequence>
<dbReference type="Pfam" id="PF17833">
    <property type="entry name" value="pre-PUA_NIP7"/>
    <property type="match status" value="1"/>
</dbReference>
<dbReference type="AlphaFoldDB" id="A0A5J5EFF9"/>
<dbReference type="InterPro" id="IPR005155">
    <property type="entry name" value="UPF0113_PUA"/>
</dbReference>
<feature type="domain" description="60S ribosome subunit biogenesis protein NIP7 pre-PUA" evidence="2">
    <location>
        <begin position="1"/>
        <end position="54"/>
    </location>
</feature>
<dbReference type="CDD" id="cd21146">
    <property type="entry name" value="Nip7_N_euk"/>
    <property type="match status" value="1"/>
</dbReference>
<keyword evidence="1" id="KW-0694">RNA-binding</keyword>
<dbReference type="CDD" id="cd21151">
    <property type="entry name" value="PUA_Nip7-like"/>
    <property type="match status" value="1"/>
</dbReference>
<dbReference type="InParanoid" id="A0A5J5EFF9"/>
<evidence type="ECO:0000256" key="1">
    <source>
        <dbReference type="ARBA" id="ARBA00022884"/>
    </source>
</evidence>
<dbReference type="InterPro" id="IPR055359">
    <property type="entry name" value="Nip7_N_euk"/>
</dbReference>
<dbReference type="SUPFAM" id="SSF88802">
    <property type="entry name" value="Pre-PUA domain"/>
    <property type="match status" value="1"/>
</dbReference>
<accession>A0A5J5EFF9</accession>
<keyword evidence="4" id="KW-1185">Reference proteome</keyword>
<dbReference type="InterPro" id="IPR016686">
    <property type="entry name" value="Ribosomal_synth_fac_NIP7"/>
</dbReference>
<proteinExistence type="predicted"/>
<dbReference type="OrthoDB" id="27490at2759"/>